<evidence type="ECO:0000256" key="1">
    <source>
        <dbReference type="SAM" id="MobiDB-lite"/>
    </source>
</evidence>
<protein>
    <submittedName>
        <fullName evidence="2">Uncharacterized protein</fullName>
    </submittedName>
</protein>
<evidence type="ECO:0000313" key="3">
    <source>
        <dbReference type="Proteomes" id="UP001165124"/>
    </source>
</evidence>
<proteinExistence type="predicted"/>
<gene>
    <name evidence="2" type="ORF">Arub01_35190</name>
</gene>
<dbReference type="EMBL" id="BSRZ01000008">
    <property type="protein sequence ID" value="GLW65275.1"/>
    <property type="molecule type" value="Genomic_DNA"/>
</dbReference>
<feature type="region of interest" description="Disordered" evidence="1">
    <location>
        <begin position="63"/>
        <end position="85"/>
    </location>
</feature>
<dbReference type="Proteomes" id="UP001165124">
    <property type="component" value="Unassembled WGS sequence"/>
</dbReference>
<comment type="caution">
    <text evidence="2">The sequence shown here is derived from an EMBL/GenBank/DDBJ whole genome shotgun (WGS) entry which is preliminary data.</text>
</comment>
<reference evidence="2" key="1">
    <citation type="submission" date="2023-02" db="EMBL/GenBank/DDBJ databases">
        <title>Actinomadura rubrobrunea NBRC 14622.</title>
        <authorList>
            <person name="Ichikawa N."/>
            <person name="Sato H."/>
            <person name="Tonouchi N."/>
        </authorList>
    </citation>
    <scope>NUCLEOTIDE SEQUENCE</scope>
    <source>
        <strain evidence="2">NBRC 14622</strain>
    </source>
</reference>
<sequence length="109" mass="11817">MVSAGSGWLTVGFAEDGQARATGFTDVRSALAHAMAQIMAEEKVEITSELLLAAPLRRDLRAVHKGGRSERPPPSMDRFGEEEAGFSDRHQVTLLTHSVTCVRLRGDTP</sequence>
<keyword evidence="3" id="KW-1185">Reference proteome</keyword>
<accession>A0A9W6PVN7</accession>
<organism evidence="2 3">
    <name type="scientific">Actinomadura rubrobrunea</name>
    <dbReference type="NCBI Taxonomy" id="115335"/>
    <lineage>
        <taxon>Bacteria</taxon>
        <taxon>Bacillati</taxon>
        <taxon>Actinomycetota</taxon>
        <taxon>Actinomycetes</taxon>
        <taxon>Streptosporangiales</taxon>
        <taxon>Thermomonosporaceae</taxon>
        <taxon>Actinomadura</taxon>
    </lineage>
</organism>
<dbReference type="AlphaFoldDB" id="A0A9W6PVN7"/>
<evidence type="ECO:0000313" key="2">
    <source>
        <dbReference type="EMBL" id="GLW65275.1"/>
    </source>
</evidence>
<name>A0A9W6PVN7_9ACTN</name>